<dbReference type="InterPro" id="IPR036259">
    <property type="entry name" value="MFS_trans_sf"/>
</dbReference>
<feature type="transmembrane region" description="Helical" evidence="2">
    <location>
        <begin position="218"/>
        <end position="238"/>
    </location>
</feature>
<proteinExistence type="predicted"/>
<reference evidence="3" key="1">
    <citation type="submission" date="2022-08" db="UniProtKB">
        <authorList>
            <consortium name="EnsemblMetazoa"/>
        </authorList>
    </citation>
    <scope>IDENTIFICATION</scope>
    <source>
        <strain evidence="3">EBRO</strain>
    </source>
</reference>
<sequence>LGDPRHQPGNDDRSTDRQRGAAARQQPPPSTRTTVPARRTAMEAFINEMVQPRVLDLLVLILPKWRLLVFIFLMNIVIFTPVYVFGILLINDVELALICPPVLLFGFNLVHRAVFRCQNLHNTRTILLGVAILSVGISASGLVAMYTSHYWLMVLLYSVVGGLGYQLVFSKMWKVLGKIFNARKEMFVIKFLHSCGQATSLLVLLLVFHLPWEDYVCGALLLLLTGIVLHLVPITLLIECEKNRLKLDLDSLVRITEKGNESYYAHVTRPTATIAAQLTFPAPAADTFAEANELQPLYGSASVGSRLASSAAKADAAVTWKNPANFAPLTGAADGEPGSAGPPRSLRRAGAESIGSLHRPGGYEYDYEEELCRRDDGKFFNQDGVEILEMILEEDEANMAAYEAATAGHPQRAGRGSLDEASASVRSDADSQSAAPTGKWHLLSSVVEGAARAYRALDFRHTVNLRLVASVRCALLDFRCYSCVLLKATDVCIFVLFLAILPRFQAFHYHQRARARQMTLLSVVVISSAWAGFSFLLLWCEIRFRKQQERLLIFSILFQAFGYFCVYSIKSSFWTITGCVLVGVGHSIACSYQDLVIKRKFSQRQWSDVKAGLSLLSGLVVLAIAGLANVLYVYGRIDNLLLVLLLIYCASSGFWLACNCRIFFS</sequence>
<feature type="transmembrane region" description="Helical" evidence="2">
    <location>
        <begin position="150"/>
        <end position="170"/>
    </location>
</feature>
<accession>A0A182JE08</accession>
<dbReference type="AlphaFoldDB" id="A0A182JE08"/>
<feature type="transmembrane region" description="Helical" evidence="2">
    <location>
        <begin position="95"/>
        <end position="114"/>
    </location>
</feature>
<feature type="region of interest" description="Disordered" evidence="1">
    <location>
        <begin position="329"/>
        <end position="355"/>
    </location>
</feature>
<keyword evidence="2" id="KW-0472">Membrane</keyword>
<feature type="transmembrane region" description="Helical" evidence="2">
    <location>
        <begin position="575"/>
        <end position="592"/>
    </location>
</feature>
<dbReference type="SUPFAM" id="SSF103473">
    <property type="entry name" value="MFS general substrate transporter"/>
    <property type="match status" value="1"/>
</dbReference>
<feature type="region of interest" description="Disordered" evidence="1">
    <location>
        <begin position="405"/>
        <end position="435"/>
    </location>
</feature>
<feature type="transmembrane region" description="Helical" evidence="2">
    <location>
        <begin position="480"/>
        <end position="500"/>
    </location>
</feature>
<organism evidence="3">
    <name type="scientific">Anopheles atroparvus</name>
    <name type="common">European mosquito</name>
    <dbReference type="NCBI Taxonomy" id="41427"/>
    <lineage>
        <taxon>Eukaryota</taxon>
        <taxon>Metazoa</taxon>
        <taxon>Ecdysozoa</taxon>
        <taxon>Arthropoda</taxon>
        <taxon>Hexapoda</taxon>
        <taxon>Insecta</taxon>
        <taxon>Pterygota</taxon>
        <taxon>Neoptera</taxon>
        <taxon>Endopterygota</taxon>
        <taxon>Diptera</taxon>
        <taxon>Nematocera</taxon>
        <taxon>Culicoidea</taxon>
        <taxon>Culicidae</taxon>
        <taxon>Anophelinae</taxon>
        <taxon>Anopheles</taxon>
    </lineage>
</organism>
<dbReference type="STRING" id="41427.A0A182JE08"/>
<evidence type="ECO:0000313" key="3">
    <source>
        <dbReference type="EnsemblMetazoa" id="AATE016320-PA.1"/>
    </source>
</evidence>
<evidence type="ECO:0000256" key="2">
    <source>
        <dbReference type="SAM" id="Phobius"/>
    </source>
</evidence>
<dbReference type="PANTHER" id="PTHR11360:SF312">
    <property type="entry name" value="KARMOISIN, ISOFORM B"/>
    <property type="match status" value="1"/>
</dbReference>
<protein>
    <submittedName>
        <fullName evidence="3">Uncharacterized protein</fullName>
    </submittedName>
</protein>
<dbReference type="VEuPathDB" id="VectorBase:AATE016320"/>
<dbReference type="EnsemblMetazoa" id="AATE016320-RA">
    <property type="protein sequence ID" value="AATE016320-PA.1"/>
    <property type="gene ID" value="AATE016320"/>
</dbReference>
<feature type="transmembrane region" description="Helical" evidence="2">
    <location>
        <begin position="551"/>
        <end position="569"/>
    </location>
</feature>
<feature type="compositionally biased region" description="Basic and acidic residues" evidence="1">
    <location>
        <begin position="1"/>
        <end position="19"/>
    </location>
</feature>
<feature type="transmembrane region" description="Helical" evidence="2">
    <location>
        <begin position="520"/>
        <end position="539"/>
    </location>
</feature>
<feature type="region of interest" description="Disordered" evidence="1">
    <location>
        <begin position="1"/>
        <end position="34"/>
    </location>
</feature>
<dbReference type="PANTHER" id="PTHR11360">
    <property type="entry name" value="MONOCARBOXYLATE TRANSPORTER"/>
    <property type="match status" value="1"/>
</dbReference>
<feature type="transmembrane region" description="Helical" evidence="2">
    <location>
        <begin position="67"/>
        <end position="89"/>
    </location>
</feature>
<feature type="transmembrane region" description="Helical" evidence="2">
    <location>
        <begin position="613"/>
        <end position="634"/>
    </location>
</feature>
<feature type="transmembrane region" description="Helical" evidence="2">
    <location>
        <begin position="191"/>
        <end position="212"/>
    </location>
</feature>
<evidence type="ECO:0000256" key="1">
    <source>
        <dbReference type="SAM" id="MobiDB-lite"/>
    </source>
</evidence>
<feature type="transmembrane region" description="Helical" evidence="2">
    <location>
        <begin position="640"/>
        <end position="664"/>
    </location>
</feature>
<keyword evidence="2" id="KW-1133">Transmembrane helix</keyword>
<dbReference type="InterPro" id="IPR050327">
    <property type="entry name" value="Proton-linked_MCT"/>
</dbReference>
<keyword evidence="2" id="KW-0812">Transmembrane</keyword>
<name>A0A182JE08_ANOAO</name>
<feature type="transmembrane region" description="Helical" evidence="2">
    <location>
        <begin position="126"/>
        <end position="144"/>
    </location>
</feature>